<dbReference type="InterPro" id="IPR011330">
    <property type="entry name" value="Glyco_hydro/deAcase_b/a-brl"/>
</dbReference>
<dbReference type="Proteomes" id="UP000580568">
    <property type="component" value="Unassembled WGS sequence"/>
</dbReference>
<dbReference type="GO" id="GO:0005975">
    <property type="term" value="P:carbohydrate metabolic process"/>
    <property type="evidence" value="ECO:0007669"/>
    <property type="project" value="InterPro"/>
</dbReference>
<dbReference type="NCBIfam" id="TIGR02884">
    <property type="entry name" value="spore_pdaA"/>
    <property type="match status" value="1"/>
</dbReference>
<name>A0A6V8SJ27_9CLOT</name>
<evidence type="ECO:0000313" key="3">
    <source>
        <dbReference type="Proteomes" id="UP000580568"/>
    </source>
</evidence>
<dbReference type="CDD" id="cd10948">
    <property type="entry name" value="CE4_BsPdaA_like"/>
    <property type="match status" value="1"/>
</dbReference>
<dbReference type="InterPro" id="IPR002509">
    <property type="entry name" value="NODB_dom"/>
</dbReference>
<dbReference type="GO" id="GO:0016810">
    <property type="term" value="F:hydrolase activity, acting on carbon-nitrogen (but not peptide) bonds"/>
    <property type="evidence" value="ECO:0007669"/>
    <property type="project" value="InterPro"/>
</dbReference>
<sequence length="273" mass="31743">MNFSFLKNTLINISLITSIATTNVNFDLSKFDFFKFNTHTEHSLSNKEYSWYYMWNKNSTPDAPKETKNFVFNYDSYYLGDTSKKVLYITFDEGYENGNTGKILDVLKKNKVPAAFFVVKPYIIQNPDLIKRMESEGHLVCNHSSHHPSMASVTDPEKFKKEFTEVEEEYTKLTGKKMPPYFRPPMGRYSEASLAKTKDLGYKTIFWSFAYKDWLVDQQPDPVAAKKRILERTSDGCIVLLHAVSNTNTKILDELLKEWKSQGYEFKSLDDLK</sequence>
<dbReference type="PROSITE" id="PS51677">
    <property type="entry name" value="NODB"/>
    <property type="match status" value="1"/>
</dbReference>
<protein>
    <submittedName>
        <fullName evidence="2">Peptidoglycan-N-acetylmuramic acid deacetylase PdaA</fullName>
    </submittedName>
</protein>
<dbReference type="PANTHER" id="PTHR10587">
    <property type="entry name" value="GLYCOSYL TRANSFERASE-RELATED"/>
    <property type="match status" value="1"/>
</dbReference>
<proteinExistence type="predicted"/>
<dbReference type="SUPFAM" id="SSF88713">
    <property type="entry name" value="Glycoside hydrolase/deacetylase"/>
    <property type="match status" value="1"/>
</dbReference>
<evidence type="ECO:0000259" key="1">
    <source>
        <dbReference type="PROSITE" id="PS51677"/>
    </source>
</evidence>
<reference evidence="2 3" key="1">
    <citation type="submission" date="2020-07" db="EMBL/GenBank/DDBJ databases">
        <title>A new beta-1,3-glucan-decomposing anaerobic bacterium isolated from anoxic soil subjected to biological soil disinfestation.</title>
        <authorList>
            <person name="Ueki A."/>
            <person name="Tonouchi A."/>
        </authorList>
    </citation>
    <scope>NUCLEOTIDE SEQUENCE [LARGE SCALE GENOMIC DNA]</scope>
    <source>
        <strain evidence="2 3">TW1</strain>
    </source>
</reference>
<accession>A0A6V8SJ27</accession>
<feature type="domain" description="NodB homology" evidence="1">
    <location>
        <begin position="85"/>
        <end position="267"/>
    </location>
</feature>
<dbReference type="RefSeq" id="WP_183278156.1">
    <property type="nucleotide sequence ID" value="NZ_BLZR01000001.1"/>
</dbReference>
<dbReference type="Gene3D" id="3.20.20.370">
    <property type="entry name" value="Glycoside hydrolase/deacetylase"/>
    <property type="match status" value="1"/>
</dbReference>
<organism evidence="2 3">
    <name type="scientific">Clostridium fungisolvens</name>
    <dbReference type="NCBI Taxonomy" id="1604897"/>
    <lineage>
        <taxon>Bacteria</taxon>
        <taxon>Bacillati</taxon>
        <taxon>Bacillota</taxon>
        <taxon>Clostridia</taxon>
        <taxon>Eubacteriales</taxon>
        <taxon>Clostridiaceae</taxon>
        <taxon>Clostridium</taxon>
    </lineage>
</organism>
<dbReference type="AlphaFoldDB" id="A0A6V8SJ27"/>
<dbReference type="InterPro" id="IPR050248">
    <property type="entry name" value="Polysacc_deacetylase_ArnD"/>
</dbReference>
<dbReference type="InterPro" id="IPR014235">
    <property type="entry name" value="Spore_PdaA"/>
</dbReference>
<dbReference type="PANTHER" id="PTHR10587:SF78">
    <property type="entry name" value="PEPTIDOGLYCAN-N-ACETYLMURAMIC ACID DEACETYLASE PDAA"/>
    <property type="match status" value="1"/>
</dbReference>
<gene>
    <name evidence="2" type="ORF">bsdtw1_02850</name>
</gene>
<evidence type="ECO:0000313" key="2">
    <source>
        <dbReference type="EMBL" id="GFP76746.1"/>
    </source>
</evidence>
<dbReference type="GO" id="GO:0016020">
    <property type="term" value="C:membrane"/>
    <property type="evidence" value="ECO:0007669"/>
    <property type="project" value="TreeGrafter"/>
</dbReference>
<comment type="caution">
    <text evidence="2">The sequence shown here is derived from an EMBL/GenBank/DDBJ whole genome shotgun (WGS) entry which is preliminary data.</text>
</comment>
<dbReference type="EMBL" id="BLZR01000001">
    <property type="protein sequence ID" value="GFP76746.1"/>
    <property type="molecule type" value="Genomic_DNA"/>
</dbReference>
<dbReference type="Pfam" id="PF01522">
    <property type="entry name" value="Polysacc_deac_1"/>
    <property type="match status" value="1"/>
</dbReference>
<keyword evidence="3" id="KW-1185">Reference proteome</keyword>